<dbReference type="WBParaSite" id="jg10804">
    <property type="protein sequence ID" value="jg10804"/>
    <property type="gene ID" value="jg10804"/>
</dbReference>
<keyword evidence="4" id="KW-1003">Cell membrane</keyword>
<proteinExistence type="inferred from homology"/>
<feature type="transmembrane region" description="Helical" evidence="12">
    <location>
        <begin position="26"/>
        <end position="45"/>
    </location>
</feature>
<comment type="caution">
    <text evidence="12">Lacks conserved residue(s) required for the propagation of feature annotation.</text>
</comment>
<name>A0A915CNC5_9BILA</name>
<evidence type="ECO:0000256" key="11">
    <source>
        <dbReference type="ARBA" id="ARBA00023303"/>
    </source>
</evidence>
<keyword evidence="10 12" id="KW-0472">Membrane</keyword>
<dbReference type="AlphaFoldDB" id="A0A915CNC5"/>
<evidence type="ECO:0000256" key="5">
    <source>
        <dbReference type="ARBA" id="ARBA00022692"/>
    </source>
</evidence>
<dbReference type="GO" id="GO:0005921">
    <property type="term" value="C:gap junction"/>
    <property type="evidence" value="ECO:0007669"/>
    <property type="project" value="UniProtKB-SubCell"/>
</dbReference>
<evidence type="ECO:0000256" key="10">
    <source>
        <dbReference type="ARBA" id="ARBA00023136"/>
    </source>
</evidence>
<accession>A0A915CNC5</accession>
<organism evidence="14 15">
    <name type="scientific">Ditylenchus dipsaci</name>
    <dbReference type="NCBI Taxonomy" id="166011"/>
    <lineage>
        <taxon>Eukaryota</taxon>
        <taxon>Metazoa</taxon>
        <taxon>Ecdysozoa</taxon>
        <taxon>Nematoda</taxon>
        <taxon>Chromadorea</taxon>
        <taxon>Rhabditida</taxon>
        <taxon>Tylenchina</taxon>
        <taxon>Tylenchomorpha</taxon>
        <taxon>Sphaerularioidea</taxon>
        <taxon>Anguinidae</taxon>
        <taxon>Anguininae</taxon>
        <taxon>Ditylenchus</taxon>
    </lineage>
</organism>
<evidence type="ECO:0000256" key="7">
    <source>
        <dbReference type="ARBA" id="ARBA00022949"/>
    </source>
</evidence>
<sequence>MLGIPFLSKYIQKVVKEQAVADSVDWLNYYCTSIMLAFFSLAISAKQYFGSPMKCWTPQDFKGGWQEYAENYCFIRTIHKTIDFQNSYFVPDDEEVPSDLELRADQISYYRWVPIVLACQALLFWLPNWLWNMLHKQTAVNPRSIVNEAVKSRSLAGAEREQEIKNLAYYIGDVLSVFQPSKKRIARSGLNATALYLGVKLAYALNAFGQLIMLNKFLGGEYFSWGYETMISVVNGEDWKESVVFPRVIMCDFVVRRLANPQRWSIQCVMMLNMINEKMYFFLYFWFIFVGLVTLINFFYYLIVLSIPFFRTKFVLLNINRHENKMRGMTTRDMEGFVQNYLRPDGVLLMQFIRQHIGGRVTYDLLNEMLRMYWNKQQNHSIKSSPTSEKTGRSNDVLYNDPQSPPTPNTYKSTMYGPAGLYPMSLENPMHASAPPKNDTLDRNLTSPADYIDSGDSQAGTLPIGDVKYNRQNGGHMASPARDPRSVSSRSPYLNQYQVMQSTPKRRGEQNTYYQVAVFKGDDATTQLQKWKENMDSVWNKDENKWHLKKKSHSEKHDVENFECNYSRRKNYGCLAVLRIRRIEGKQEIVVERAKSHSDHKPISKSARSFSTSVKKIVSERMQDKTPKKELICYLAF</sequence>
<keyword evidence="6" id="KW-0303">Gap junction</keyword>
<evidence type="ECO:0000256" key="12">
    <source>
        <dbReference type="RuleBase" id="RU010713"/>
    </source>
</evidence>
<dbReference type="Proteomes" id="UP000887574">
    <property type="component" value="Unplaced"/>
</dbReference>
<dbReference type="Pfam" id="PF00876">
    <property type="entry name" value="Innexin"/>
    <property type="match status" value="1"/>
</dbReference>
<evidence type="ECO:0000256" key="6">
    <source>
        <dbReference type="ARBA" id="ARBA00022868"/>
    </source>
</evidence>
<evidence type="ECO:0000256" key="3">
    <source>
        <dbReference type="ARBA" id="ARBA00022448"/>
    </source>
</evidence>
<evidence type="ECO:0000256" key="8">
    <source>
        <dbReference type="ARBA" id="ARBA00022989"/>
    </source>
</evidence>
<dbReference type="PRINTS" id="PR01262">
    <property type="entry name" value="INNEXIN"/>
</dbReference>
<dbReference type="PANTHER" id="PTHR11893">
    <property type="entry name" value="INNEXIN"/>
    <property type="match status" value="1"/>
</dbReference>
<keyword evidence="7" id="KW-0965">Cell junction</keyword>
<gene>
    <name evidence="12" type="primary">inx</name>
</gene>
<dbReference type="GO" id="GO:0034220">
    <property type="term" value="P:monoatomic ion transmembrane transport"/>
    <property type="evidence" value="ECO:0007669"/>
    <property type="project" value="UniProtKB-KW"/>
</dbReference>
<evidence type="ECO:0000256" key="1">
    <source>
        <dbReference type="ARBA" id="ARBA00004610"/>
    </source>
</evidence>
<dbReference type="PROSITE" id="PS51013">
    <property type="entry name" value="PANNEXIN"/>
    <property type="match status" value="1"/>
</dbReference>
<dbReference type="PANTHER" id="PTHR11893:SF20">
    <property type="entry name" value="INNEXIN-3"/>
    <property type="match status" value="1"/>
</dbReference>
<dbReference type="GO" id="GO:0005886">
    <property type="term" value="C:plasma membrane"/>
    <property type="evidence" value="ECO:0007669"/>
    <property type="project" value="UniProtKB-SubCell"/>
</dbReference>
<feature type="region of interest" description="Disordered" evidence="13">
    <location>
        <begin position="381"/>
        <end position="416"/>
    </location>
</feature>
<keyword evidence="11 12" id="KW-0407">Ion channel</keyword>
<evidence type="ECO:0000313" key="14">
    <source>
        <dbReference type="Proteomes" id="UP000887574"/>
    </source>
</evidence>
<dbReference type="GO" id="GO:0005243">
    <property type="term" value="F:gap junction channel activity"/>
    <property type="evidence" value="ECO:0007669"/>
    <property type="project" value="TreeGrafter"/>
</dbReference>
<evidence type="ECO:0000256" key="4">
    <source>
        <dbReference type="ARBA" id="ARBA00022475"/>
    </source>
</evidence>
<comment type="function">
    <text evidence="12">Structural component of the gap junctions.</text>
</comment>
<keyword evidence="5 12" id="KW-0812">Transmembrane</keyword>
<protein>
    <recommendedName>
        <fullName evidence="12">Innexin</fullName>
    </recommendedName>
</protein>
<feature type="transmembrane region" description="Helical" evidence="12">
    <location>
        <begin position="109"/>
        <end position="126"/>
    </location>
</feature>
<evidence type="ECO:0000256" key="13">
    <source>
        <dbReference type="SAM" id="MobiDB-lite"/>
    </source>
</evidence>
<evidence type="ECO:0000256" key="9">
    <source>
        <dbReference type="ARBA" id="ARBA00023065"/>
    </source>
</evidence>
<evidence type="ECO:0000256" key="2">
    <source>
        <dbReference type="ARBA" id="ARBA00004651"/>
    </source>
</evidence>
<comment type="subcellular location">
    <subcellularLocation>
        <location evidence="1">Cell junction</location>
        <location evidence="1">Gap junction</location>
    </subcellularLocation>
    <subcellularLocation>
        <location evidence="2 12">Cell membrane</location>
        <topology evidence="2 12">Multi-pass membrane protein</topology>
    </subcellularLocation>
</comment>
<feature type="transmembrane region" description="Helical" evidence="12">
    <location>
        <begin position="280"/>
        <end position="303"/>
    </location>
</feature>
<feature type="region of interest" description="Disordered" evidence="13">
    <location>
        <begin position="471"/>
        <end position="490"/>
    </location>
</feature>
<dbReference type="InterPro" id="IPR000990">
    <property type="entry name" value="Innexin"/>
</dbReference>
<keyword evidence="9 12" id="KW-0406">Ion transport</keyword>
<comment type="similarity">
    <text evidence="12">Belongs to the pannexin family.</text>
</comment>
<keyword evidence="8 12" id="KW-1133">Transmembrane helix</keyword>
<reference evidence="15" key="1">
    <citation type="submission" date="2022-11" db="UniProtKB">
        <authorList>
            <consortium name="WormBaseParasite"/>
        </authorList>
    </citation>
    <scope>IDENTIFICATION</scope>
</reference>
<evidence type="ECO:0000313" key="15">
    <source>
        <dbReference type="WBParaSite" id="jg10804"/>
    </source>
</evidence>
<keyword evidence="14" id="KW-1185">Reference proteome</keyword>
<keyword evidence="3 12" id="KW-0813">Transport</keyword>